<dbReference type="Proteomes" id="UP001363035">
    <property type="component" value="Unassembled WGS sequence"/>
</dbReference>
<dbReference type="PRINTS" id="PR00368">
    <property type="entry name" value="FADPNR"/>
</dbReference>
<dbReference type="SUPFAM" id="SSF51905">
    <property type="entry name" value="FAD/NAD(P)-binding domain"/>
    <property type="match status" value="1"/>
</dbReference>
<keyword evidence="5" id="KW-1185">Reference proteome</keyword>
<reference evidence="4 5" key="1">
    <citation type="submission" date="2024-01" db="EMBL/GenBank/DDBJ databases">
        <title>Sphingobacterium tenebrionis sp. nov., a novel endophyte isolated from tenebrio molitor intestines.</title>
        <authorList>
            <person name="Zhang C."/>
        </authorList>
    </citation>
    <scope>NUCLEOTIDE SEQUENCE [LARGE SCALE GENOMIC DNA]</scope>
    <source>
        <strain evidence="4 5">PU5-4</strain>
    </source>
</reference>
<dbReference type="InterPro" id="IPR050097">
    <property type="entry name" value="Ferredoxin-NADP_redctase_2"/>
</dbReference>
<gene>
    <name evidence="4" type="ORF">VJ786_02380</name>
</gene>
<evidence type="ECO:0000256" key="2">
    <source>
        <dbReference type="ARBA" id="ARBA00023002"/>
    </source>
</evidence>
<dbReference type="PANTHER" id="PTHR48105">
    <property type="entry name" value="THIOREDOXIN REDUCTASE 1-RELATED-RELATED"/>
    <property type="match status" value="1"/>
</dbReference>
<dbReference type="Pfam" id="PF07992">
    <property type="entry name" value="Pyr_redox_2"/>
    <property type="match status" value="1"/>
</dbReference>
<keyword evidence="1" id="KW-0285">Flavoprotein</keyword>
<keyword evidence="2" id="KW-0560">Oxidoreductase</keyword>
<evidence type="ECO:0000313" key="5">
    <source>
        <dbReference type="Proteomes" id="UP001363035"/>
    </source>
</evidence>
<evidence type="ECO:0000256" key="1">
    <source>
        <dbReference type="ARBA" id="ARBA00022630"/>
    </source>
</evidence>
<dbReference type="Gene3D" id="3.50.50.60">
    <property type="entry name" value="FAD/NAD(P)-binding domain"/>
    <property type="match status" value="2"/>
</dbReference>
<dbReference type="PRINTS" id="PR00469">
    <property type="entry name" value="PNDRDTASEII"/>
</dbReference>
<name>A0ABU8I2I6_9SPHI</name>
<organism evidence="4 5">
    <name type="scientific">Sphingobacterium tenebrionis</name>
    <dbReference type="NCBI Taxonomy" id="3111775"/>
    <lineage>
        <taxon>Bacteria</taxon>
        <taxon>Pseudomonadati</taxon>
        <taxon>Bacteroidota</taxon>
        <taxon>Sphingobacteriia</taxon>
        <taxon>Sphingobacteriales</taxon>
        <taxon>Sphingobacteriaceae</taxon>
        <taxon>Sphingobacterium</taxon>
    </lineage>
</organism>
<evidence type="ECO:0000313" key="4">
    <source>
        <dbReference type="EMBL" id="MEI5983742.1"/>
    </source>
</evidence>
<dbReference type="RefSeq" id="WP_336557186.1">
    <property type="nucleotide sequence ID" value="NZ_JAYLLN010000003.1"/>
</dbReference>
<protein>
    <submittedName>
        <fullName evidence="4">NAD(P)/FAD-dependent oxidoreductase</fullName>
    </submittedName>
</protein>
<sequence length="302" mass="33073">MKEKTNFDVIIIGGSYAGLSAAMSLGRSLREVLIVDSGLPCNRYTPHSHNFITHDGAVPGDIAAKAKSQVLEYRTVAYHQDIALSGQKINTGYQINTRSGKTFQAKKLIFATGVRDIFPAIKGFEESWGKSLIHCPYCHGYEVKGQKTAILANGERAIHVGGLVDNLTKDLTVITRGKADFSEEQWKSLERNRIRVIERDVVEVMHYNGQIKAVLFDDGTHENYDAAYAAIPFEQHCDIPVSLGCELTQAGHLKVDQFHQTNVGGIFAAGDCTSMFRSVANAVSTGNIAGAMVNHQLVQDSF</sequence>
<dbReference type="EMBL" id="JAYLLN010000003">
    <property type="protein sequence ID" value="MEI5983742.1"/>
    <property type="molecule type" value="Genomic_DNA"/>
</dbReference>
<dbReference type="InterPro" id="IPR036188">
    <property type="entry name" value="FAD/NAD-bd_sf"/>
</dbReference>
<accession>A0ABU8I2I6</accession>
<feature type="domain" description="FAD/NAD(P)-binding" evidence="3">
    <location>
        <begin position="7"/>
        <end position="286"/>
    </location>
</feature>
<proteinExistence type="predicted"/>
<evidence type="ECO:0000259" key="3">
    <source>
        <dbReference type="Pfam" id="PF07992"/>
    </source>
</evidence>
<dbReference type="InterPro" id="IPR023753">
    <property type="entry name" value="FAD/NAD-binding_dom"/>
</dbReference>
<comment type="caution">
    <text evidence="4">The sequence shown here is derived from an EMBL/GenBank/DDBJ whole genome shotgun (WGS) entry which is preliminary data.</text>
</comment>